<dbReference type="SUPFAM" id="SSF101546">
    <property type="entry name" value="ASF1-like"/>
    <property type="match status" value="1"/>
</dbReference>
<keyword evidence="8" id="KW-1185">Reference proteome</keyword>
<dbReference type="GO" id="GO:0006335">
    <property type="term" value="P:DNA replication-dependent chromatin assembly"/>
    <property type="evidence" value="ECO:0007669"/>
    <property type="project" value="TreeGrafter"/>
</dbReference>
<gene>
    <name evidence="7" type="ORF">PHATRDRAFT_52450</name>
</gene>
<comment type="similarity">
    <text evidence="2">Belongs to the ASF1 family.</text>
</comment>
<evidence type="ECO:0000256" key="3">
    <source>
        <dbReference type="ARBA" id="ARBA00023015"/>
    </source>
</evidence>
<evidence type="ECO:0000256" key="2">
    <source>
        <dbReference type="ARBA" id="ARBA00006051"/>
    </source>
</evidence>
<dbReference type="GO" id="GO:0000785">
    <property type="term" value="C:chromatin"/>
    <property type="evidence" value="ECO:0007669"/>
    <property type="project" value="TreeGrafter"/>
</dbReference>
<dbReference type="AlphaFoldDB" id="B7G865"/>
<dbReference type="GO" id="GO:0005634">
    <property type="term" value="C:nucleus"/>
    <property type="evidence" value="ECO:0007669"/>
    <property type="project" value="UniProtKB-SubCell"/>
</dbReference>
<dbReference type="PANTHER" id="PTHR12040">
    <property type="entry name" value="ANTI-SILENCING PROTEIN 1"/>
    <property type="match status" value="1"/>
</dbReference>
<evidence type="ECO:0000256" key="4">
    <source>
        <dbReference type="ARBA" id="ARBA00023163"/>
    </source>
</evidence>
<dbReference type="FunCoup" id="B7G865">
    <property type="interactions" value="333"/>
</dbReference>
<dbReference type="RefSeq" id="XP_002183287.1">
    <property type="nucleotide sequence ID" value="XM_002183251.1"/>
</dbReference>
<evidence type="ECO:0008006" key="9">
    <source>
        <dbReference type="Google" id="ProtNLM"/>
    </source>
</evidence>
<dbReference type="InParanoid" id="B7G865"/>
<keyword evidence="5" id="KW-0143">Chaperone</keyword>
<dbReference type="Gene3D" id="2.60.40.1490">
    <property type="entry name" value="Histone chaperone ASF1-like"/>
    <property type="match status" value="1"/>
</dbReference>
<accession>B7G865</accession>
<protein>
    <recommendedName>
        <fullName evidence="9">Anti-silencing factor</fullName>
    </recommendedName>
</protein>
<comment type="subcellular location">
    <subcellularLocation>
        <location evidence="1">Nucleus</location>
    </subcellularLocation>
</comment>
<name>B7G865_PHATC</name>
<evidence type="ECO:0000256" key="1">
    <source>
        <dbReference type="ARBA" id="ARBA00004123"/>
    </source>
</evidence>
<feature type="non-terminal residue" evidence="7">
    <location>
        <position position="1"/>
    </location>
</feature>
<organism evidence="7 8">
    <name type="scientific">Phaeodactylum tricornutum (strain CCAP 1055/1)</name>
    <dbReference type="NCBI Taxonomy" id="556484"/>
    <lineage>
        <taxon>Eukaryota</taxon>
        <taxon>Sar</taxon>
        <taxon>Stramenopiles</taxon>
        <taxon>Ochrophyta</taxon>
        <taxon>Bacillariophyta</taxon>
        <taxon>Bacillariophyceae</taxon>
        <taxon>Bacillariophycidae</taxon>
        <taxon>Naviculales</taxon>
        <taxon>Phaeodactylaceae</taxon>
        <taxon>Phaeodactylum</taxon>
    </lineage>
</organism>
<evidence type="ECO:0000256" key="6">
    <source>
        <dbReference type="ARBA" id="ARBA00023242"/>
    </source>
</evidence>
<proteinExistence type="inferred from homology"/>
<dbReference type="EMBL" id="CM000621">
    <property type="protein sequence ID" value="EEC44987.1"/>
    <property type="molecule type" value="Genomic_DNA"/>
</dbReference>
<evidence type="ECO:0000256" key="5">
    <source>
        <dbReference type="ARBA" id="ARBA00023186"/>
    </source>
</evidence>
<reference evidence="8" key="2">
    <citation type="submission" date="2008-08" db="EMBL/GenBank/DDBJ databases">
        <authorList>
            <consortium name="Diatom Consortium"/>
            <person name="Grigoriev I."/>
            <person name="Grimwood J."/>
            <person name="Kuo A."/>
            <person name="Otillar R.P."/>
            <person name="Salamov A."/>
            <person name="Detter J.C."/>
            <person name="Lindquist E."/>
            <person name="Shapiro H."/>
            <person name="Lucas S."/>
            <person name="Glavina del Rio T."/>
            <person name="Pitluck S."/>
            <person name="Rokhsar D."/>
            <person name="Bowler C."/>
        </authorList>
    </citation>
    <scope>GENOME REANNOTATION</scope>
    <source>
        <strain evidence="8">CCAP 1055/1</strain>
    </source>
</reference>
<evidence type="ECO:0000313" key="8">
    <source>
        <dbReference type="Proteomes" id="UP000000759"/>
    </source>
</evidence>
<feature type="non-terminal residue" evidence="7">
    <location>
        <position position="154"/>
    </location>
</feature>
<evidence type="ECO:0000313" key="7">
    <source>
        <dbReference type="EMBL" id="EEC44987.1"/>
    </source>
</evidence>
<reference evidence="7 8" key="1">
    <citation type="journal article" date="2008" name="Nature">
        <title>The Phaeodactylum genome reveals the evolutionary history of diatom genomes.</title>
        <authorList>
            <person name="Bowler C."/>
            <person name="Allen A.E."/>
            <person name="Badger J.H."/>
            <person name="Grimwood J."/>
            <person name="Jabbari K."/>
            <person name="Kuo A."/>
            <person name="Maheswari U."/>
            <person name="Martens C."/>
            <person name="Maumus F."/>
            <person name="Otillar R.P."/>
            <person name="Rayko E."/>
            <person name="Salamov A."/>
            <person name="Vandepoele K."/>
            <person name="Beszteri B."/>
            <person name="Gruber A."/>
            <person name="Heijde M."/>
            <person name="Katinka M."/>
            <person name="Mock T."/>
            <person name="Valentin K."/>
            <person name="Verret F."/>
            <person name="Berges J.A."/>
            <person name="Brownlee C."/>
            <person name="Cadoret J.P."/>
            <person name="Chiovitti A."/>
            <person name="Choi C.J."/>
            <person name="Coesel S."/>
            <person name="De Martino A."/>
            <person name="Detter J.C."/>
            <person name="Durkin C."/>
            <person name="Falciatore A."/>
            <person name="Fournet J."/>
            <person name="Haruta M."/>
            <person name="Huysman M.J."/>
            <person name="Jenkins B.D."/>
            <person name="Jiroutova K."/>
            <person name="Jorgensen R.E."/>
            <person name="Joubert Y."/>
            <person name="Kaplan A."/>
            <person name="Kroger N."/>
            <person name="Kroth P.G."/>
            <person name="La Roche J."/>
            <person name="Lindquist E."/>
            <person name="Lommer M."/>
            <person name="Martin-Jezequel V."/>
            <person name="Lopez P.J."/>
            <person name="Lucas S."/>
            <person name="Mangogna M."/>
            <person name="McGinnis K."/>
            <person name="Medlin L.K."/>
            <person name="Montsant A."/>
            <person name="Oudot-Le Secq M.P."/>
            <person name="Napoli C."/>
            <person name="Obornik M."/>
            <person name="Parker M.S."/>
            <person name="Petit J.L."/>
            <person name="Porcel B.M."/>
            <person name="Poulsen N."/>
            <person name="Robison M."/>
            <person name="Rychlewski L."/>
            <person name="Rynearson T.A."/>
            <person name="Schmutz J."/>
            <person name="Shapiro H."/>
            <person name="Siaut M."/>
            <person name="Stanley M."/>
            <person name="Sussman M.R."/>
            <person name="Taylor A.R."/>
            <person name="Vardi A."/>
            <person name="von Dassow P."/>
            <person name="Vyverman W."/>
            <person name="Willis A."/>
            <person name="Wyrwicz L.S."/>
            <person name="Rokhsar D.S."/>
            <person name="Weissenbach J."/>
            <person name="Armbrust E.V."/>
            <person name="Green B.R."/>
            <person name="Van de Peer Y."/>
            <person name="Grigoriev I.V."/>
        </authorList>
    </citation>
    <scope>NUCLEOTIDE SEQUENCE [LARGE SCALE GENOMIC DNA]</scope>
    <source>
        <strain evidence="7 8">CCAP 1055/1</strain>
    </source>
</reference>
<dbReference type="GeneID" id="7195018"/>
<dbReference type="Pfam" id="PF04729">
    <property type="entry name" value="ASF1_hist_chap"/>
    <property type="match status" value="1"/>
</dbReference>
<sequence length="154" mass="17553">NTQVVLDNPTCFLNPFQFEITFECLQELEDDLEWKVLYVGSAHDSHQDQVLDEILVGPVPVGRNKFVLQADAPDSQTLPKDELLGVTVVLVTCRYKDREFVRVGYYVNNEYTKPGYDPDADGPVSWPFALEHVTRHILADKPRVTKFAIPWDSS</sequence>
<dbReference type="OrthoDB" id="29755at2759"/>
<dbReference type="HOGENOM" id="CLU_060354_1_1_1"/>
<keyword evidence="3" id="KW-0805">Transcription regulation</keyword>
<dbReference type="STRING" id="556484.B7G865"/>
<dbReference type="PaxDb" id="2850-Phatr52450"/>
<keyword evidence="4" id="KW-0804">Transcription</keyword>
<dbReference type="PANTHER" id="PTHR12040:SF0">
    <property type="entry name" value="HISTONE CHAPERONE ASF1"/>
    <property type="match status" value="1"/>
</dbReference>
<dbReference type="InterPro" id="IPR036747">
    <property type="entry name" value="ASF1-like_sf"/>
</dbReference>
<keyword evidence="6" id="KW-0539">Nucleus</keyword>
<dbReference type="InterPro" id="IPR006818">
    <property type="entry name" value="ASF1-like"/>
</dbReference>
<dbReference type="GO" id="GO:0042393">
    <property type="term" value="F:histone binding"/>
    <property type="evidence" value="ECO:0007669"/>
    <property type="project" value="TreeGrafter"/>
</dbReference>
<dbReference type="eggNOG" id="KOG3265">
    <property type="taxonomic scope" value="Eukaryota"/>
</dbReference>
<dbReference type="Proteomes" id="UP000000759">
    <property type="component" value="Chromosome 19"/>
</dbReference>
<dbReference type="KEGG" id="pti:PHATRDRAFT_52450"/>